<organism evidence="2">
    <name type="scientific">marine sediment metagenome</name>
    <dbReference type="NCBI Taxonomy" id="412755"/>
    <lineage>
        <taxon>unclassified sequences</taxon>
        <taxon>metagenomes</taxon>
        <taxon>ecological metagenomes</taxon>
    </lineage>
</organism>
<evidence type="ECO:0000256" key="1">
    <source>
        <dbReference type="SAM" id="Phobius"/>
    </source>
</evidence>
<sequence length="128" mass="13390">QFGRVANIANLSPEITRPVSAQSVSLLSFGQGQAVAATVAGLGTGAIFDSKTGVMVAGSIIFGPAIIARILANPKGIDLITRLTRLPAAQPTQASIRILNQLNILIATDRNREKRFPSKTTSIPSTIP</sequence>
<keyword evidence="1" id="KW-0812">Transmembrane</keyword>
<comment type="caution">
    <text evidence="2">The sequence shown here is derived from an EMBL/GenBank/DDBJ whole genome shotgun (WGS) entry which is preliminary data.</text>
</comment>
<name>A0A0F8YA47_9ZZZZ</name>
<keyword evidence="1" id="KW-1133">Transmembrane helix</keyword>
<feature type="non-terminal residue" evidence="2">
    <location>
        <position position="1"/>
    </location>
</feature>
<keyword evidence="1" id="KW-0472">Membrane</keyword>
<protein>
    <submittedName>
        <fullName evidence="2">Uncharacterized protein</fullName>
    </submittedName>
</protein>
<dbReference type="EMBL" id="LAZR01054554">
    <property type="protein sequence ID" value="KKK78297.1"/>
    <property type="molecule type" value="Genomic_DNA"/>
</dbReference>
<gene>
    <name evidence="2" type="ORF">LCGC14_2845000</name>
</gene>
<proteinExistence type="predicted"/>
<dbReference type="AlphaFoldDB" id="A0A0F8YA47"/>
<evidence type="ECO:0000313" key="2">
    <source>
        <dbReference type="EMBL" id="KKK78297.1"/>
    </source>
</evidence>
<reference evidence="2" key="1">
    <citation type="journal article" date="2015" name="Nature">
        <title>Complex archaea that bridge the gap between prokaryotes and eukaryotes.</title>
        <authorList>
            <person name="Spang A."/>
            <person name="Saw J.H."/>
            <person name="Jorgensen S.L."/>
            <person name="Zaremba-Niedzwiedzka K."/>
            <person name="Martijn J."/>
            <person name="Lind A.E."/>
            <person name="van Eijk R."/>
            <person name="Schleper C."/>
            <person name="Guy L."/>
            <person name="Ettema T.J."/>
        </authorList>
    </citation>
    <scope>NUCLEOTIDE SEQUENCE</scope>
</reference>
<accession>A0A0F8YA47</accession>
<feature type="transmembrane region" description="Helical" evidence="1">
    <location>
        <begin position="52"/>
        <end position="72"/>
    </location>
</feature>